<comment type="caution">
    <text evidence="5">The sequence shown here is derived from an EMBL/GenBank/DDBJ whole genome shotgun (WGS) entry which is preliminary data.</text>
</comment>
<dbReference type="InterPro" id="IPR011603">
    <property type="entry name" value="2oxoglutarate_DH_E1"/>
</dbReference>
<evidence type="ECO:0000256" key="3">
    <source>
        <dbReference type="ARBA" id="ARBA00023002"/>
    </source>
</evidence>
<comment type="cofactor">
    <cofactor evidence="1">
        <name>thiamine diphosphate</name>
        <dbReference type="ChEBI" id="CHEBI:58937"/>
    </cofactor>
</comment>
<proteinExistence type="inferred from homology"/>
<comment type="similarity">
    <text evidence="2">Belongs to the alpha-ketoglutarate dehydrogenase family.</text>
</comment>
<dbReference type="Gene3D" id="1.10.287.1150">
    <property type="entry name" value="TPP helical domain"/>
    <property type="match status" value="1"/>
</dbReference>
<keyword evidence="3" id="KW-0560">Oxidoreductase</keyword>
<dbReference type="PANTHER" id="PTHR23152:SF4">
    <property type="entry name" value="2-OXOADIPATE DEHYDROGENASE COMPLEX COMPONENT E1"/>
    <property type="match status" value="1"/>
</dbReference>
<dbReference type="PANTHER" id="PTHR23152">
    <property type="entry name" value="2-OXOGLUTARATE DEHYDROGENASE"/>
    <property type="match status" value="1"/>
</dbReference>
<dbReference type="InterPro" id="IPR029061">
    <property type="entry name" value="THDP-binding"/>
</dbReference>
<dbReference type="Gene3D" id="3.40.50.970">
    <property type="match status" value="1"/>
</dbReference>
<keyword evidence="4" id="KW-0786">Thiamine pyrophosphate</keyword>
<accession>A0AAV1IZZ0</accession>
<dbReference type="SUPFAM" id="SSF52518">
    <property type="entry name" value="Thiamin diphosphate-binding fold (THDP-binding)"/>
    <property type="match status" value="1"/>
</dbReference>
<evidence type="ECO:0000313" key="5">
    <source>
        <dbReference type="EMBL" id="CAK1541313.1"/>
    </source>
</evidence>
<dbReference type="EMBL" id="CAVLEF010000002">
    <property type="protein sequence ID" value="CAK1541313.1"/>
    <property type="molecule type" value="Genomic_DNA"/>
</dbReference>
<evidence type="ECO:0000256" key="4">
    <source>
        <dbReference type="ARBA" id="ARBA00023052"/>
    </source>
</evidence>
<organism evidence="5 6">
    <name type="scientific">Leptosia nina</name>
    <dbReference type="NCBI Taxonomy" id="320188"/>
    <lineage>
        <taxon>Eukaryota</taxon>
        <taxon>Metazoa</taxon>
        <taxon>Ecdysozoa</taxon>
        <taxon>Arthropoda</taxon>
        <taxon>Hexapoda</taxon>
        <taxon>Insecta</taxon>
        <taxon>Pterygota</taxon>
        <taxon>Neoptera</taxon>
        <taxon>Endopterygota</taxon>
        <taxon>Lepidoptera</taxon>
        <taxon>Glossata</taxon>
        <taxon>Ditrysia</taxon>
        <taxon>Papilionoidea</taxon>
        <taxon>Pieridae</taxon>
        <taxon>Pierinae</taxon>
        <taxon>Leptosia</taxon>
    </lineage>
</organism>
<protein>
    <submittedName>
        <fullName evidence="5">Uncharacterized protein</fullName>
    </submittedName>
</protein>
<dbReference type="Proteomes" id="UP001497472">
    <property type="component" value="Unassembled WGS sequence"/>
</dbReference>
<dbReference type="AlphaFoldDB" id="A0AAV1IZZ0"/>
<dbReference type="GO" id="GO:0030976">
    <property type="term" value="F:thiamine pyrophosphate binding"/>
    <property type="evidence" value="ECO:0007669"/>
    <property type="project" value="InterPro"/>
</dbReference>
<keyword evidence="6" id="KW-1185">Reference proteome</keyword>
<dbReference type="GO" id="GO:0016624">
    <property type="term" value="F:oxidoreductase activity, acting on the aldehyde or oxo group of donors, disulfide as acceptor"/>
    <property type="evidence" value="ECO:0007669"/>
    <property type="project" value="InterPro"/>
</dbReference>
<gene>
    <name evidence="5" type="ORF">LNINA_LOCUS1307</name>
</gene>
<evidence type="ECO:0000256" key="1">
    <source>
        <dbReference type="ARBA" id="ARBA00001964"/>
    </source>
</evidence>
<evidence type="ECO:0000313" key="6">
    <source>
        <dbReference type="Proteomes" id="UP001497472"/>
    </source>
</evidence>
<name>A0AAV1IZZ0_9NEOP</name>
<evidence type="ECO:0000256" key="2">
    <source>
        <dbReference type="ARBA" id="ARBA00006936"/>
    </source>
</evidence>
<sequence>MIAYLKVGVRQIARWRDVHFGRFSYHSGVGVFGHRPHEVNETADLSDEIIVKRYENCRAQQLVNAYRTYGHLRASIDNVDYKQENRNIKELNLARYGLASGDHVDLGLLYGHSGKQPANNLVEQLEKIYCGPISYEFSYLETDAEREWFAQRIESGSDTIGKDRQREILKELLETQTWDKFLSTKYPSVKRYCGEGAESLLTFFSTLIQRTTSDGIEYITLAMAHRGKINLLTSQLKCPPVKIFHKFNGNPEFPPDANSACDIATHLSASVDLTVEGKTVRLSMLNNPSHLEAANPVSMGKARSRQLKLREGGYSFK</sequence>
<reference evidence="5 6" key="1">
    <citation type="submission" date="2023-11" db="EMBL/GenBank/DDBJ databases">
        <authorList>
            <person name="Okamura Y."/>
        </authorList>
    </citation>
    <scope>NUCLEOTIDE SEQUENCE [LARGE SCALE GENOMIC DNA]</scope>
</reference>